<comment type="caution">
    <text evidence="2">The sequence shown here is derived from an EMBL/GenBank/DDBJ whole genome shotgun (WGS) entry which is preliminary data.</text>
</comment>
<organism evidence="2 3">
    <name type="scientific">Blattamonas nauphoetae</name>
    <dbReference type="NCBI Taxonomy" id="2049346"/>
    <lineage>
        <taxon>Eukaryota</taxon>
        <taxon>Metamonada</taxon>
        <taxon>Preaxostyla</taxon>
        <taxon>Oxymonadida</taxon>
        <taxon>Blattamonas</taxon>
    </lineage>
</organism>
<keyword evidence="3" id="KW-1185">Reference proteome</keyword>
<evidence type="ECO:0000313" key="3">
    <source>
        <dbReference type="Proteomes" id="UP001281761"/>
    </source>
</evidence>
<accession>A0ABQ9XBV3</accession>
<sequence length="187" mass="20881">MFTNEQSISDDDSRPTDSTFFRGVRVSERPIPSFPTIREESNEHPTIDTQTDPTRDANDDVSTTPRIDPTSFHSKLFEITTDDSLPDSSNGDPEITIALVHRDTSILLEDIVSMLLDTIANLGAPVSFFCCLASSELFISEKWNHFNDSVEFFKLNIEQSPACMLSKPSLNSPFRTDEGTIRVSGPF</sequence>
<name>A0ABQ9XBV3_9EUKA</name>
<feature type="compositionally biased region" description="Basic and acidic residues" evidence="1">
    <location>
        <begin position="37"/>
        <end position="46"/>
    </location>
</feature>
<protein>
    <submittedName>
        <fullName evidence="2">Uncharacterized protein</fullName>
    </submittedName>
</protein>
<proteinExistence type="predicted"/>
<evidence type="ECO:0000313" key="2">
    <source>
        <dbReference type="EMBL" id="KAK2948767.1"/>
    </source>
</evidence>
<feature type="region of interest" description="Disordered" evidence="1">
    <location>
        <begin position="1"/>
        <end position="65"/>
    </location>
</feature>
<gene>
    <name evidence="2" type="ORF">BLNAU_16302</name>
</gene>
<reference evidence="2 3" key="1">
    <citation type="journal article" date="2022" name="bioRxiv">
        <title>Genomics of Preaxostyla Flagellates Illuminates Evolutionary Transitions and the Path Towards Mitochondrial Loss.</title>
        <authorList>
            <person name="Novak L.V.F."/>
            <person name="Treitli S.C."/>
            <person name="Pyrih J."/>
            <person name="Halakuc P."/>
            <person name="Pipaliya S.V."/>
            <person name="Vacek V."/>
            <person name="Brzon O."/>
            <person name="Soukal P."/>
            <person name="Eme L."/>
            <person name="Dacks J.B."/>
            <person name="Karnkowska A."/>
            <person name="Elias M."/>
            <person name="Hampl V."/>
        </authorList>
    </citation>
    <scope>NUCLEOTIDE SEQUENCE [LARGE SCALE GENOMIC DNA]</scope>
    <source>
        <strain evidence="2">NAU3</strain>
        <tissue evidence="2">Gut</tissue>
    </source>
</reference>
<dbReference type="Proteomes" id="UP001281761">
    <property type="component" value="Unassembled WGS sequence"/>
</dbReference>
<evidence type="ECO:0000256" key="1">
    <source>
        <dbReference type="SAM" id="MobiDB-lite"/>
    </source>
</evidence>
<dbReference type="EMBL" id="JARBJD010000169">
    <property type="protein sequence ID" value="KAK2948767.1"/>
    <property type="molecule type" value="Genomic_DNA"/>
</dbReference>